<name>A0A1T4NE99_9BACT</name>
<protein>
    <submittedName>
        <fullName evidence="6">Diacylglycerol kinase family enzyme</fullName>
    </submittedName>
</protein>
<dbReference type="InterPro" id="IPR045540">
    <property type="entry name" value="YegS/DAGK_C"/>
</dbReference>
<dbReference type="RefSeq" id="WP_078789902.1">
    <property type="nucleotide sequence ID" value="NZ_FUWR01000007.1"/>
</dbReference>
<sequence length="289" mass="30314">MSIVHVVFNPTSGSYSSRKAEQILTQLRAVGLDPQPLLPQTLAESMQAVAELCKQAIPPTIIAVGGDGTVNTVINSMPQGSATLGIIPLGTANVMARELGIRSQQDAIQRIARGTVRPFSVGEASSTAGVRRFVLMAGIGADAAAVADVRSSEKRLLGKGAYVLAGLRRCLDWDNRLITVSCGGQTRRCNSLIVANASHYAGPYRLVPQAGLFNPQLMVAPLPFSGPLGMLRFTAALFLRGSYAAPDAFASGGDTISITGDKPVQLDGDSFGAAPLTIRLIPDFNNLIV</sequence>
<dbReference type="Gene3D" id="3.40.50.10330">
    <property type="entry name" value="Probable inorganic polyphosphate/atp-NAD kinase, domain 1"/>
    <property type="match status" value="1"/>
</dbReference>
<accession>A0A1T4NE99</accession>
<evidence type="ECO:0000256" key="4">
    <source>
        <dbReference type="ARBA" id="ARBA00022840"/>
    </source>
</evidence>
<evidence type="ECO:0000313" key="7">
    <source>
        <dbReference type="Proteomes" id="UP000190102"/>
    </source>
</evidence>
<feature type="domain" description="DAGKc" evidence="5">
    <location>
        <begin position="51"/>
        <end position="129"/>
    </location>
</feature>
<dbReference type="Proteomes" id="UP000190102">
    <property type="component" value="Unassembled WGS sequence"/>
</dbReference>
<dbReference type="InterPro" id="IPR017438">
    <property type="entry name" value="ATP-NAD_kinase_N"/>
</dbReference>
<dbReference type="Gene3D" id="2.60.200.40">
    <property type="match status" value="1"/>
</dbReference>
<gene>
    <name evidence="6" type="ORF">SAMN02745119_01598</name>
</gene>
<evidence type="ECO:0000313" key="6">
    <source>
        <dbReference type="EMBL" id="SJZ77671.1"/>
    </source>
</evidence>
<dbReference type="OrthoDB" id="142078at2"/>
<dbReference type="InterPro" id="IPR050187">
    <property type="entry name" value="Lipid_Phosphate_FormReg"/>
</dbReference>
<reference evidence="7" key="1">
    <citation type="submission" date="2017-02" db="EMBL/GenBank/DDBJ databases">
        <authorList>
            <person name="Varghese N."/>
            <person name="Submissions S."/>
        </authorList>
    </citation>
    <scope>NUCLEOTIDE SEQUENCE [LARGE SCALE GENOMIC DNA]</scope>
    <source>
        <strain evidence="7">ATCC BAA-34</strain>
    </source>
</reference>
<dbReference type="SMART" id="SM00046">
    <property type="entry name" value="DAGKc"/>
    <property type="match status" value="1"/>
</dbReference>
<dbReference type="PANTHER" id="PTHR12358">
    <property type="entry name" value="SPHINGOSINE KINASE"/>
    <property type="match status" value="1"/>
</dbReference>
<dbReference type="InterPro" id="IPR016064">
    <property type="entry name" value="NAD/diacylglycerol_kinase_sf"/>
</dbReference>
<dbReference type="STRING" id="115783.SAMN02745119_01598"/>
<dbReference type="Pfam" id="PF00781">
    <property type="entry name" value="DAGK_cat"/>
    <property type="match status" value="1"/>
</dbReference>
<dbReference type="PANTHER" id="PTHR12358:SF106">
    <property type="entry name" value="LIPID KINASE YEGS"/>
    <property type="match status" value="1"/>
</dbReference>
<keyword evidence="3 6" id="KW-0418">Kinase</keyword>
<dbReference type="EMBL" id="FUWR01000007">
    <property type="protein sequence ID" value="SJZ77671.1"/>
    <property type="molecule type" value="Genomic_DNA"/>
</dbReference>
<dbReference type="Pfam" id="PF19279">
    <property type="entry name" value="YegS_C"/>
    <property type="match status" value="1"/>
</dbReference>
<evidence type="ECO:0000256" key="2">
    <source>
        <dbReference type="ARBA" id="ARBA00022741"/>
    </source>
</evidence>
<dbReference type="GO" id="GO:0016301">
    <property type="term" value="F:kinase activity"/>
    <property type="evidence" value="ECO:0007669"/>
    <property type="project" value="UniProtKB-KW"/>
</dbReference>
<dbReference type="GO" id="GO:0005886">
    <property type="term" value="C:plasma membrane"/>
    <property type="evidence" value="ECO:0007669"/>
    <property type="project" value="TreeGrafter"/>
</dbReference>
<evidence type="ECO:0000259" key="5">
    <source>
        <dbReference type="PROSITE" id="PS50146"/>
    </source>
</evidence>
<evidence type="ECO:0000256" key="1">
    <source>
        <dbReference type="ARBA" id="ARBA00022679"/>
    </source>
</evidence>
<keyword evidence="2" id="KW-0547">Nucleotide-binding</keyword>
<keyword evidence="1" id="KW-0808">Transferase</keyword>
<evidence type="ECO:0000256" key="3">
    <source>
        <dbReference type="ARBA" id="ARBA00022777"/>
    </source>
</evidence>
<keyword evidence="4" id="KW-0067">ATP-binding</keyword>
<dbReference type="AlphaFoldDB" id="A0A1T4NE99"/>
<keyword evidence="7" id="KW-1185">Reference proteome</keyword>
<proteinExistence type="predicted"/>
<dbReference type="GO" id="GO:0005524">
    <property type="term" value="F:ATP binding"/>
    <property type="evidence" value="ECO:0007669"/>
    <property type="project" value="UniProtKB-KW"/>
</dbReference>
<dbReference type="SUPFAM" id="SSF111331">
    <property type="entry name" value="NAD kinase/diacylglycerol kinase-like"/>
    <property type="match status" value="1"/>
</dbReference>
<dbReference type="PROSITE" id="PS50146">
    <property type="entry name" value="DAGK"/>
    <property type="match status" value="1"/>
</dbReference>
<organism evidence="6 7">
    <name type="scientific">Trichlorobacter thiogenes</name>
    <dbReference type="NCBI Taxonomy" id="115783"/>
    <lineage>
        <taxon>Bacteria</taxon>
        <taxon>Pseudomonadati</taxon>
        <taxon>Thermodesulfobacteriota</taxon>
        <taxon>Desulfuromonadia</taxon>
        <taxon>Geobacterales</taxon>
        <taxon>Geobacteraceae</taxon>
        <taxon>Trichlorobacter</taxon>
    </lineage>
</organism>
<dbReference type="InterPro" id="IPR001206">
    <property type="entry name" value="Diacylglycerol_kinase_cat_dom"/>
</dbReference>